<reference evidence="3" key="1">
    <citation type="submission" date="2017-09" db="EMBL/GenBank/DDBJ databases">
        <title>Polyketide synthases of a Diaporthe helianthi virulent isolate.</title>
        <authorList>
            <person name="Baroncelli R."/>
        </authorList>
    </citation>
    <scope>NUCLEOTIDE SEQUENCE [LARGE SCALE GENOMIC DNA]</scope>
    <source>
        <strain evidence="3">7/96</strain>
    </source>
</reference>
<protein>
    <submittedName>
        <fullName evidence="3">Uncharacterized protein</fullName>
    </submittedName>
</protein>
<organism evidence="3 4">
    <name type="scientific">Diaporthe helianthi</name>
    <dbReference type="NCBI Taxonomy" id="158607"/>
    <lineage>
        <taxon>Eukaryota</taxon>
        <taxon>Fungi</taxon>
        <taxon>Dikarya</taxon>
        <taxon>Ascomycota</taxon>
        <taxon>Pezizomycotina</taxon>
        <taxon>Sordariomycetes</taxon>
        <taxon>Sordariomycetidae</taxon>
        <taxon>Diaporthales</taxon>
        <taxon>Diaporthaceae</taxon>
        <taxon>Diaporthe</taxon>
    </lineage>
</organism>
<feature type="region of interest" description="Disordered" evidence="1">
    <location>
        <begin position="1"/>
        <end position="32"/>
    </location>
</feature>
<gene>
    <name evidence="3" type="ORF">DHEL01_v207284</name>
</gene>
<comment type="caution">
    <text evidence="3">The sequence shown here is derived from an EMBL/GenBank/DDBJ whole genome shotgun (WGS) entry which is preliminary data.</text>
</comment>
<proteinExistence type="predicted"/>
<dbReference type="InParanoid" id="A0A2P5HVP1"/>
<keyword evidence="4" id="KW-1185">Reference proteome</keyword>
<keyword evidence="2" id="KW-0472">Membrane</keyword>
<sequence length="298" mass="31401">MQSTSQVERPALNREPNTTTADGATRPSAGAAKPSAIPVLHNKYAALASAAGCTPPPPAAAIPVTTTPFPTPVCAYASEAPPSITSFEAWVWSWTSPFVILLVPSIDRRASLASGEPLGQNMLPISTLRETIVLVIFGIVLVPIAAKRAQYAPGYWKASAANAHQSWAHYDLQRPPPALVLSTSCGNAVSSKRPTNLHTMRNGTTSVRTITMESRLVAKGRVALRFQTSKSRPAARAAVTQVIAKADATKVSTSVVPTAVDGAVSPTATATSAAKRERWTLIWMGTAITVVAVFMSFC</sequence>
<evidence type="ECO:0000313" key="3">
    <source>
        <dbReference type="EMBL" id="POS74321.1"/>
    </source>
</evidence>
<dbReference type="AlphaFoldDB" id="A0A2P5HVP1"/>
<keyword evidence="2" id="KW-0812">Transmembrane</keyword>
<feature type="transmembrane region" description="Helical" evidence="2">
    <location>
        <begin position="279"/>
        <end position="297"/>
    </location>
</feature>
<name>A0A2P5HVP1_DIAHE</name>
<dbReference type="OrthoDB" id="5240074at2759"/>
<accession>A0A2P5HVP1</accession>
<dbReference type="EMBL" id="MAVT02000649">
    <property type="protein sequence ID" value="POS74321.1"/>
    <property type="molecule type" value="Genomic_DNA"/>
</dbReference>
<evidence type="ECO:0000256" key="1">
    <source>
        <dbReference type="SAM" id="MobiDB-lite"/>
    </source>
</evidence>
<dbReference type="Proteomes" id="UP000094444">
    <property type="component" value="Unassembled WGS sequence"/>
</dbReference>
<evidence type="ECO:0000313" key="4">
    <source>
        <dbReference type="Proteomes" id="UP000094444"/>
    </source>
</evidence>
<evidence type="ECO:0000256" key="2">
    <source>
        <dbReference type="SAM" id="Phobius"/>
    </source>
</evidence>
<keyword evidence="2" id="KW-1133">Transmembrane helix</keyword>